<organism evidence="1 2">
    <name type="scientific">Colocasia esculenta</name>
    <name type="common">Wild taro</name>
    <name type="synonym">Arum esculentum</name>
    <dbReference type="NCBI Taxonomy" id="4460"/>
    <lineage>
        <taxon>Eukaryota</taxon>
        <taxon>Viridiplantae</taxon>
        <taxon>Streptophyta</taxon>
        <taxon>Embryophyta</taxon>
        <taxon>Tracheophyta</taxon>
        <taxon>Spermatophyta</taxon>
        <taxon>Magnoliopsida</taxon>
        <taxon>Liliopsida</taxon>
        <taxon>Araceae</taxon>
        <taxon>Aroideae</taxon>
        <taxon>Colocasieae</taxon>
        <taxon>Colocasia</taxon>
    </lineage>
</organism>
<dbReference type="EMBL" id="NMUH01000154">
    <property type="protein sequence ID" value="MQL73132.1"/>
    <property type="molecule type" value="Genomic_DNA"/>
</dbReference>
<accession>A0A843TL16</accession>
<proteinExistence type="predicted"/>
<evidence type="ECO:0000313" key="1">
    <source>
        <dbReference type="EMBL" id="MQL73132.1"/>
    </source>
</evidence>
<reference evidence="1" key="1">
    <citation type="submission" date="2017-07" db="EMBL/GenBank/DDBJ databases">
        <title>Taro Niue Genome Assembly and Annotation.</title>
        <authorList>
            <person name="Atibalentja N."/>
            <person name="Keating K."/>
            <person name="Fields C.J."/>
        </authorList>
    </citation>
    <scope>NUCLEOTIDE SEQUENCE</scope>
    <source>
        <strain evidence="1">Niue_2</strain>
        <tissue evidence="1">Leaf</tissue>
    </source>
</reference>
<evidence type="ECO:0000313" key="2">
    <source>
        <dbReference type="Proteomes" id="UP000652761"/>
    </source>
</evidence>
<protein>
    <submittedName>
        <fullName evidence="1">Uncharacterized protein</fullName>
    </submittedName>
</protein>
<keyword evidence="2" id="KW-1185">Reference proteome</keyword>
<dbReference type="Proteomes" id="UP000652761">
    <property type="component" value="Unassembled WGS sequence"/>
</dbReference>
<name>A0A843TL16_COLES</name>
<sequence length="115" mass="12850">MPRFIGSMVSMFRVHSKSFMSEEQAAVDRQPKAVDRSMFSRTSGSPKLSTGACFLELQVTGLYTSVDRSLIAVDRSIQTSKLKFCLQPSVDRPFLAVDKYNPELNFCTLSCLNPC</sequence>
<dbReference type="AlphaFoldDB" id="A0A843TL16"/>
<comment type="caution">
    <text evidence="1">The sequence shown here is derived from an EMBL/GenBank/DDBJ whole genome shotgun (WGS) entry which is preliminary data.</text>
</comment>
<gene>
    <name evidence="1" type="ORF">Taro_005445</name>
</gene>